<organism evidence="1 2">
    <name type="scientific">Vararia minispora EC-137</name>
    <dbReference type="NCBI Taxonomy" id="1314806"/>
    <lineage>
        <taxon>Eukaryota</taxon>
        <taxon>Fungi</taxon>
        <taxon>Dikarya</taxon>
        <taxon>Basidiomycota</taxon>
        <taxon>Agaricomycotina</taxon>
        <taxon>Agaricomycetes</taxon>
        <taxon>Russulales</taxon>
        <taxon>Lachnocladiaceae</taxon>
        <taxon>Vararia</taxon>
    </lineage>
</organism>
<gene>
    <name evidence="1" type="ORF">K488DRAFT_75268</name>
</gene>
<keyword evidence="2" id="KW-1185">Reference proteome</keyword>
<accession>A0ACB8Q4M0</accession>
<dbReference type="Proteomes" id="UP000814128">
    <property type="component" value="Unassembled WGS sequence"/>
</dbReference>
<evidence type="ECO:0000313" key="1">
    <source>
        <dbReference type="EMBL" id="KAI0026541.1"/>
    </source>
</evidence>
<reference evidence="1" key="1">
    <citation type="submission" date="2021-02" db="EMBL/GenBank/DDBJ databases">
        <authorList>
            <consortium name="DOE Joint Genome Institute"/>
            <person name="Ahrendt S."/>
            <person name="Looney B.P."/>
            <person name="Miyauchi S."/>
            <person name="Morin E."/>
            <person name="Drula E."/>
            <person name="Courty P.E."/>
            <person name="Chicoki N."/>
            <person name="Fauchery L."/>
            <person name="Kohler A."/>
            <person name="Kuo A."/>
            <person name="Labutti K."/>
            <person name="Pangilinan J."/>
            <person name="Lipzen A."/>
            <person name="Riley R."/>
            <person name="Andreopoulos W."/>
            <person name="He G."/>
            <person name="Johnson J."/>
            <person name="Barry K.W."/>
            <person name="Grigoriev I.V."/>
            <person name="Nagy L."/>
            <person name="Hibbett D."/>
            <person name="Henrissat B."/>
            <person name="Matheny P.B."/>
            <person name="Labbe J."/>
            <person name="Martin F."/>
        </authorList>
    </citation>
    <scope>NUCLEOTIDE SEQUENCE</scope>
    <source>
        <strain evidence="1">EC-137</strain>
    </source>
</reference>
<protein>
    <submittedName>
        <fullName evidence="1">Uncharacterized protein</fullName>
    </submittedName>
</protein>
<evidence type="ECO:0000313" key="2">
    <source>
        <dbReference type="Proteomes" id="UP000814128"/>
    </source>
</evidence>
<comment type="caution">
    <text evidence="1">The sequence shown here is derived from an EMBL/GenBank/DDBJ whole genome shotgun (WGS) entry which is preliminary data.</text>
</comment>
<sequence length="331" mass="36854">MSLLLSAPANCSDPDLYCITLSHTRPVYEKRRMPSVDASCFKRALCFRKDDINRGRWYEQVVHDPLTGEVVRQSIFRWVSPRLPPTALQQISQWDQEHKARDDNGRKVAGRSRGRSTTHTATAGHTRAGPASSPGPSRPHGRKRKHRDVQSSPVRHASPSVPNLGPFAVGGRFFPYELLDSPTPAPKRLRSERSPSIEVVYPPCPAQSPILSGAGCLLVIAVLGEHQPPLSMWLPWPIASPLFKMAQHIGFWLPHGINGSQQIRLLRRVGTDISLSDSFCLDCLVITERQPIVIFCHGATAHLEDEDMLRPLAFEGKYLISDDHKGKGRVP</sequence>
<dbReference type="EMBL" id="MU274424">
    <property type="protein sequence ID" value="KAI0026541.1"/>
    <property type="molecule type" value="Genomic_DNA"/>
</dbReference>
<reference evidence="1" key="2">
    <citation type="journal article" date="2022" name="New Phytol.">
        <title>Evolutionary transition to the ectomycorrhizal habit in the genomes of a hyperdiverse lineage of mushroom-forming fungi.</title>
        <authorList>
            <person name="Looney B."/>
            <person name="Miyauchi S."/>
            <person name="Morin E."/>
            <person name="Drula E."/>
            <person name="Courty P.E."/>
            <person name="Kohler A."/>
            <person name="Kuo A."/>
            <person name="LaButti K."/>
            <person name="Pangilinan J."/>
            <person name="Lipzen A."/>
            <person name="Riley R."/>
            <person name="Andreopoulos W."/>
            <person name="He G."/>
            <person name="Johnson J."/>
            <person name="Nolan M."/>
            <person name="Tritt A."/>
            <person name="Barry K.W."/>
            <person name="Grigoriev I.V."/>
            <person name="Nagy L.G."/>
            <person name="Hibbett D."/>
            <person name="Henrissat B."/>
            <person name="Matheny P.B."/>
            <person name="Labbe J."/>
            <person name="Martin F.M."/>
        </authorList>
    </citation>
    <scope>NUCLEOTIDE SEQUENCE</scope>
    <source>
        <strain evidence="1">EC-137</strain>
    </source>
</reference>
<name>A0ACB8Q4M0_9AGAM</name>
<proteinExistence type="predicted"/>